<dbReference type="RefSeq" id="WP_015447742.1">
    <property type="nucleotide sequence ID" value="NC_020541.1"/>
</dbReference>
<dbReference type="KEGG" id="rhd:R2APBS1_1893"/>
<proteinExistence type="predicted"/>
<dbReference type="HOGENOM" id="CLU_1214042_0_0_6"/>
<reference evidence="1 2" key="1">
    <citation type="submission" date="2012-04" db="EMBL/GenBank/DDBJ databases">
        <title>Complete genome of Rhodanobacter sp. 2APBS1.</title>
        <authorList>
            <consortium name="US DOE Joint Genome Institute"/>
            <person name="Huntemann M."/>
            <person name="Wei C.-L."/>
            <person name="Han J."/>
            <person name="Detter J.C."/>
            <person name="Han C."/>
            <person name="Tapia R."/>
            <person name="Munk A.C.C."/>
            <person name="Chen A."/>
            <person name="Krypides N."/>
            <person name="Mavromatis K."/>
            <person name="Markowitz V."/>
            <person name="Szeto E."/>
            <person name="Ivanova N."/>
            <person name="Mikhailova N."/>
            <person name="Ovchinnikova G."/>
            <person name="Pagani I."/>
            <person name="Pati A."/>
            <person name="Goodwin L."/>
            <person name="Peters L."/>
            <person name="Pitluck S."/>
            <person name="Woyke T."/>
            <person name="Prakash O."/>
            <person name="Elkins J."/>
            <person name="Brown S."/>
            <person name="Palumbo A."/>
            <person name="Hemme C."/>
            <person name="Zhou J."/>
            <person name="Watson D."/>
            <person name="Jardine P."/>
            <person name="Kostka J."/>
            <person name="Green S."/>
        </authorList>
    </citation>
    <scope>NUCLEOTIDE SEQUENCE [LARGE SCALE GENOMIC DNA]</scope>
    <source>
        <strain evidence="1 2">2APBS1</strain>
    </source>
</reference>
<gene>
    <name evidence="1" type="ORF">R2APBS1_1893</name>
</gene>
<dbReference type="AlphaFoldDB" id="M4NG24"/>
<keyword evidence="2" id="KW-1185">Reference proteome</keyword>
<dbReference type="EMBL" id="CP003470">
    <property type="protein sequence ID" value="AGG89017.1"/>
    <property type="molecule type" value="Genomic_DNA"/>
</dbReference>
<dbReference type="Proteomes" id="UP000011859">
    <property type="component" value="Chromosome"/>
</dbReference>
<protein>
    <submittedName>
        <fullName evidence="1">Uncharacterized protein</fullName>
    </submittedName>
</protein>
<dbReference type="GeneID" id="72428627"/>
<evidence type="ECO:0000313" key="1">
    <source>
        <dbReference type="EMBL" id="AGG89017.1"/>
    </source>
</evidence>
<organism evidence="1 2">
    <name type="scientific">Rhodanobacter denitrificans</name>
    <dbReference type="NCBI Taxonomy" id="666685"/>
    <lineage>
        <taxon>Bacteria</taxon>
        <taxon>Pseudomonadati</taxon>
        <taxon>Pseudomonadota</taxon>
        <taxon>Gammaproteobacteria</taxon>
        <taxon>Lysobacterales</taxon>
        <taxon>Rhodanobacteraceae</taxon>
        <taxon>Rhodanobacter</taxon>
    </lineage>
</organism>
<accession>M4NG24</accession>
<name>M4NG24_9GAMM</name>
<sequence>MNTVTHRPTYLVHGYYAIAIDASRAAHAMREVLPHWNPWINPGFQGRQLIVLSDRSRLALGRPTKDRTRAIFAVGTDGEVRQSFNGLRADVDAGHIAITDASRPATVETFDAVMDLALAHAMPLSYIEGIERGIAFQPTRDVCPRSANGKRLADYVQAGIAPAGADDGRARPWHVSLALTPIDRLYAMCEVYGGLGIDRPSVSLAGGDAAFLIDGYAHWFREHLVHAA</sequence>
<evidence type="ECO:0000313" key="2">
    <source>
        <dbReference type="Proteomes" id="UP000011859"/>
    </source>
</evidence>
<dbReference type="STRING" id="666685.R2APBS1_1893"/>